<sequence>MNKKYQGSIFFNDFLLNLIDNYKKDPTPQIVNFRKLVTQITNMDRHTHFIHAYPAKLLQQIPYLFLNNDIFSKEGDTILDTFCGTGTVPLEASIANRNAIGVDVNPLAALIAKTKTSKQSIKSLEIKLEEIQQLFKEYQSSKKKFYIPNIANINHWYNKETIRKLSKIKYIIDNIEETEIKEFFQVVFSICCRKYSYSDPRISVPVKINEEKFPEGHSLREAAAKHLDFIKRNKIYEYFVEQAKKNILRLRNYQNSTMLNNSKVSIFNTDIKSIHEAKIQANTIQMILTSPPYVSAQKYIRASSLSLQWLELHDKDLASLDKQSIGREYFSPSVYKQFHVIGFNSIDNILLKIFKKNKLRAYITYMYLIEMKQTLQKSFKLLKTNGYFVMVIGNNTIAGYEFLTYKYLIEIAESIGFKTELVLIDDIKSRGLMTKRNKTASVISREYIVVFKKRFNNELF</sequence>
<comment type="similarity">
    <text evidence="3">Belongs to the N(4)/N(6)-methyltransferase family.</text>
</comment>
<evidence type="ECO:0000256" key="2">
    <source>
        <dbReference type="ARBA" id="ARBA00022679"/>
    </source>
</evidence>
<evidence type="ECO:0000256" key="1">
    <source>
        <dbReference type="ARBA" id="ARBA00022603"/>
    </source>
</evidence>
<dbReference type="Pfam" id="PF01555">
    <property type="entry name" value="N6_N4_Mtase"/>
    <property type="match status" value="1"/>
</dbReference>
<dbReference type="GO" id="GO:0003677">
    <property type="term" value="F:DNA binding"/>
    <property type="evidence" value="ECO:0007669"/>
    <property type="project" value="InterPro"/>
</dbReference>
<keyword evidence="6" id="KW-1185">Reference proteome</keyword>
<name>A0AAX2AL13_9BACT</name>
<dbReference type="InterPro" id="IPR002941">
    <property type="entry name" value="DNA_methylase_N4/N6"/>
</dbReference>
<dbReference type="Proteomes" id="UP000290092">
    <property type="component" value="Unassembled WGS sequence"/>
</dbReference>
<dbReference type="RefSeq" id="WP_114843012.1">
    <property type="nucleotide sequence ID" value="NZ_CP031219.1"/>
</dbReference>
<dbReference type="Gene3D" id="3.40.50.150">
    <property type="entry name" value="Vaccinia Virus protein VP39"/>
    <property type="match status" value="2"/>
</dbReference>
<dbReference type="SUPFAM" id="SSF53335">
    <property type="entry name" value="S-adenosyl-L-methionine-dependent methyltransferases"/>
    <property type="match status" value="1"/>
</dbReference>
<keyword evidence="1" id="KW-0489">Methyltransferase</keyword>
<evidence type="ECO:0000313" key="6">
    <source>
        <dbReference type="Proteomes" id="UP000290092"/>
    </source>
</evidence>
<evidence type="ECO:0000259" key="4">
    <source>
        <dbReference type="Pfam" id="PF01555"/>
    </source>
</evidence>
<dbReference type="EMBL" id="NXID01000001">
    <property type="protein sequence ID" value="RXK17100.1"/>
    <property type="molecule type" value="Genomic_DNA"/>
</dbReference>
<proteinExistence type="inferred from homology"/>
<dbReference type="PRINTS" id="PR00508">
    <property type="entry name" value="S21N4MTFRASE"/>
</dbReference>
<dbReference type="GO" id="GO:0032259">
    <property type="term" value="P:methylation"/>
    <property type="evidence" value="ECO:0007669"/>
    <property type="project" value="UniProtKB-KW"/>
</dbReference>
<dbReference type="InterPro" id="IPR029063">
    <property type="entry name" value="SAM-dependent_MTases_sf"/>
</dbReference>
<organism evidence="5 6">
    <name type="scientific">Malaciobacter mytili LMG 24559</name>
    <dbReference type="NCBI Taxonomy" id="1032238"/>
    <lineage>
        <taxon>Bacteria</taxon>
        <taxon>Pseudomonadati</taxon>
        <taxon>Campylobacterota</taxon>
        <taxon>Epsilonproteobacteria</taxon>
        <taxon>Campylobacterales</taxon>
        <taxon>Arcobacteraceae</taxon>
        <taxon>Malaciobacter</taxon>
    </lineage>
</organism>
<dbReference type="InterPro" id="IPR001091">
    <property type="entry name" value="RM_Methyltransferase"/>
</dbReference>
<accession>A0AAX2AL13</accession>
<comment type="caution">
    <text evidence="5">The sequence shown here is derived from an EMBL/GenBank/DDBJ whole genome shotgun (WGS) entry which is preliminary data.</text>
</comment>
<reference evidence="5 6" key="1">
    <citation type="submission" date="2017-09" db="EMBL/GenBank/DDBJ databases">
        <title>Genomics of the genus Arcobacter.</title>
        <authorList>
            <person name="Perez-Cataluna A."/>
            <person name="Figueras M.J."/>
            <person name="Salas-Masso N."/>
        </authorList>
    </citation>
    <scope>NUCLEOTIDE SEQUENCE [LARGE SCALE GENOMIC DNA]</scope>
    <source>
        <strain evidence="5 6">CECT 7386</strain>
    </source>
</reference>
<evidence type="ECO:0000256" key="3">
    <source>
        <dbReference type="RuleBase" id="RU362026"/>
    </source>
</evidence>
<dbReference type="EC" id="2.1.1.-" evidence="3"/>
<feature type="domain" description="DNA methylase N-4/N-6" evidence="4">
    <location>
        <begin position="69"/>
        <end position="111"/>
    </location>
</feature>
<dbReference type="AlphaFoldDB" id="A0AAX2AL13"/>
<keyword evidence="2" id="KW-0808">Transferase</keyword>
<dbReference type="KEGG" id="amyt:AMYT_2668"/>
<gene>
    <name evidence="5" type="ORF">CP985_00380</name>
</gene>
<evidence type="ECO:0000313" key="5">
    <source>
        <dbReference type="EMBL" id="RXK17100.1"/>
    </source>
</evidence>
<dbReference type="GO" id="GO:0008170">
    <property type="term" value="F:N-methyltransferase activity"/>
    <property type="evidence" value="ECO:0007669"/>
    <property type="project" value="InterPro"/>
</dbReference>
<protein>
    <recommendedName>
        <fullName evidence="3">Methyltransferase</fullName>
        <ecNumber evidence="3">2.1.1.-</ecNumber>
    </recommendedName>
</protein>